<dbReference type="InterPro" id="IPR053157">
    <property type="entry name" value="Sterol_Uptake_Regulator"/>
</dbReference>
<evidence type="ECO:0000256" key="2">
    <source>
        <dbReference type="SAM" id="MobiDB-lite"/>
    </source>
</evidence>
<dbReference type="EMBL" id="QGMF01001169">
    <property type="protein sequence ID" value="TVY12983.1"/>
    <property type="molecule type" value="Genomic_DNA"/>
</dbReference>
<feature type="non-terminal residue" evidence="3">
    <location>
        <position position="1"/>
    </location>
</feature>
<dbReference type="GO" id="GO:0008270">
    <property type="term" value="F:zinc ion binding"/>
    <property type="evidence" value="ECO:0007669"/>
    <property type="project" value="InterPro"/>
</dbReference>
<evidence type="ECO:0000256" key="1">
    <source>
        <dbReference type="ARBA" id="ARBA00023242"/>
    </source>
</evidence>
<reference evidence="3 4" key="1">
    <citation type="submission" date="2018-05" db="EMBL/GenBank/DDBJ databases">
        <title>Whole genome sequencing for identification of molecular markers to develop diagnostic detection tools for the regulated plant pathogen Lachnellula willkommii.</title>
        <authorList>
            <person name="Giroux E."/>
            <person name="Bilodeau G."/>
        </authorList>
    </citation>
    <scope>NUCLEOTIDE SEQUENCE [LARGE SCALE GENOMIC DNA]</scope>
    <source>
        <strain evidence="3 4">CBS 203.66</strain>
    </source>
</reference>
<dbReference type="Proteomes" id="UP000469559">
    <property type="component" value="Unassembled WGS sequence"/>
</dbReference>
<feature type="compositionally biased region" description="Polar residues" evidence="2">
    <location>
        <begin position="47"/>
        <end position="61"/>
    </location>
</feature>
<keyword evidence="4" id="KW-1185">Reference proteome</keyword>
<sequence length="375" mass="41555">CDESRPACVNCTTANKQCSYTRNTSSQSPNDRDFIPYTGSEEGLAGSQDTGLSITSRDTNSSPQLHAEPYVNLLHLELFQNVHSNAAEFLINESPEARLAAIETMFRYAFSHPYLMYESLAVAALRLSFKHPSKSNLYQTESTTLQSQALALFKSSTPTITPENLIPAFLFSAVLGLHSFCETFTIPSPDLNTFLDRLVQSIRLLRGVRVMMGDSWDIIKKSDISILLQAHEGPVPDRNDAVTHAFSALLAKISHPHSPSLSAFESRVYSEAIEGLLWTYNSAPPDSALALDGPQGSRIVTTWPITISAEYTELLDERRPEALVVLAYFSIVLHGRRSFWAVGDAGRFLLAAVDEYLGERWAEWLAVPKEMVPPL</sequence>
<dbReference type="OrthoDB" id="4937900at2759"/>
<dbReference type="InterPro" id="IPR001138">
    <property type="entry name" value="Zn2Cys6_DnaBD"/>
</dbReference>
<dbReference type="CDD" id="cd00067">
    <property type="entry name" value="GAL4"/>
    <property type="match status" value="1"/>
</dbReference>
<feature type="compositionally biased region" description="Polar residues" evidence="2">
    <location>
        <begin position="20"/>
        <end position="29"/>
    </location>
</feature>
<dbReference type="AlphaFoldDB" id="A0A8T9B3D5"/>
<comment type="caution">
    <text evidence="3">The sequence shown here is derived from an EMBL/GenBank/DDBJ whole genome shotgun (WGS) entry which is preliminary data.</text>
</comment>
<dbReference type="PANTHER" id="PTHR47784">
    <property type="entry name" value="STEROL UPTAKE CONTROL PROTEIN 2"/>
    <property type="match status" value="1"/>
</dbReference>
<accession>A0A8T9B3D5</accession>
<organism evidence="3 4">
    <name type="scientific">Lachnellula arida</name>
    <dbReference type="NCBI Taxonomy" id="1316785"/>
    <lineage>
        <taxon>Eukaryota</taxon>
        <taxon>Fungi</taxon>
        <taxon>Dikarya</taxon>
        <taxon>Ascomycota</taxon>
        <taxon>Pezizomycotina</taxon>
        <taxon>Leotiomycetes</taxon>
        <taxon>Helotiales</taxon>
        <taxon>Lachnaceae</taxon>
        <taxon>Lachnellula</taxon>
    </lineage>
</organism>
<dbReference type="GO" id="GO:0001228">
    <property type="term" value="F:DNA-binding transcription activator activity, RNA polymerase II-specific"/>
    <property type="evidence" value="ECO:0007669"/>
    <property type="project" value="TreeGrafter"/>
</dbReference>
<evidence type="ECO:0000313" key="4">
    <source>
        <dbReference type="Proteomes" id="UP000469559"/>
    </source>
</evidence>
<evidence type="ECO:0008006" key="5">
    <source>
        <dbReference type="Google" id="ProtNLM"/>
    </source>
</evidence>
<proteinExistence type="predicted"/>
<keyword evidence="1" id="KW-0539">Nucleus</keyword>
<protein>
    <recommendedName>
        <fullName evidence="5">Zn(2)-C6 fungal-type domain-containing protein</fullName>
    </recommendedName>
</protein>
<gene>
    <name evidence="3" type="ORF">LARI1_G009351</name>
</gene>
<name>A0A8T9B3D5_9HELO</name>
<dbReference type="PANTHER" id="PTHR47784:SF4">
    <property type="entry name" value="ZN(II)2CYS6 TRANSCRIPTION FACTOR (EUROFUNG)"/>
    <property type="match status" value="1"/>
</dbReference>
<feature type="region of interest" description="Disordered" evidence="2">
    <location>
        <begin position="20"/>
        <end position="61"/>
    </location>
</feature>
<evidence type="ECO:0000313" key="3">
    <source>
        <dbReference type="EMBL" id="TVY12983.1"/>
    </source>
</evidence>